<sequence>MMITGLLSATAQAAMVSTHELVNSEAQQMTRTQVLSILDKEEARSTLLNLGVNPAEVEARIDNMSAEELQAFSEQVNTMQAGGGVVGVVVLVFVILIVLDLLGTTNIFPAIKPINTGG</sequence>
<evidence type="ECO:0008006" key="4">
    <source>
        <dbReference type="Google" id="ProtNLM"/>
    </source>
</evidence>
<proteinExistence type="predicted"/>
<reference evidence="3" key="1">
    <citation type="submission" date="2017-08" db="EMBL/GenBank/DDBJ databases">
        <title>Direct submision.</title>
        <authorList>
            <person name="Kim S.-J."/>
            <person name="Rhee S.-K."/>
        </authorList>
    </citation>
    <scope>NUCLEOTIDE SEQUENCE [LARGE SCALE GENOMIC DNA]</scope>
    <source>
        <strain evidence="3">GI5</strain>
    </source>
</reference>
<accession>A0A2K9LRE9</accession>
<name>A0A2K9LRE9_9GAMM</name>
<dbReference type="PIRSF" id="PIRSF029543">
    <property type="entry name" value="UCP029543"/>
    <property type="match status" value="1"/>
</dbReference>
<dbReference type="EMBL" id="CP022684">
    <property type="protein sequence ID" value="AUM14898.1"/>
    <property type="molecule type" value="Genomic_DNA"/>
</dbReference>
<evidence type="ECO:0000313" key="3">
    <source>
        <dbReference type="Proteomes" id="UP000235116"/>
    </source>
</evidence>
<keyword evidence="1" id="KW-0472">Membrane</keyword>
<keyword evidence="1" id="KW-1133">Transmembrane helix</keyword>
<feature type="transmembrane region" description="Helical" evidence="1">
    <location>
        <begin position="81"/>
        <end position="102"/>
    </location>
</feature>
<dbReference type="Proteomes" id="UP000235116">
    <property type="component" value="Chromosome"/>
</dbReference>
<dbReference type="InterPro" id="IPR016924">
    <property type="entry name" value="UCP029543"/>
</dbReference>
<dbReference type="Pfam" id="PF20332">
    <property type="entry name" value="DUF6627"/>
    <property type="match status" value="1"/>
</dbReference>
<organism evidence="2 3">
    <name type="scientific">Ketobacter alkanivorans</name>
    <dbReference type="NCBI Taxonomy" id="1917421"/>
    <lineage>
        <taxon>Bacteria</taxon>
        <taxon>Pseudomonadati</taxon>
        <taxon>Pseudomonadota</taxon>
        <taxon>Gammaproteobacteria</taxon>
        <taxon>Pseudomonadales</taxon>
        <taxon>Ketobacteraceae</taxon>
        <taxon>Ketobacter</taxon>
    </lineage>
</organism>
<dbReference type="InterPro" id="IPR046735">
    <property type="entry name" value="PA2779-like"/>
</dbReference>
<gene>
    <name evidence="2" type="ORF">Kalk_09370</name>
</gene>
<dbReference type="OrthoDB" id="6197588at2"/>
<keyword evidence="3" id="KW-1185">Reference proteome</keyword>
<protein>
    <recommendedName>
        <fullName evidence="4">PA2779 family protein</fullName>
    </recommendedName>
</protein>
<evidence type="ECO:0000256" key="1">
    <source>
        <dbReference type="SAM" id="Phobius"/>
    </source>
</evidence>
<dbReference type="AlphaFoldDB" id="A0A2K9LRE9"/>
<evidence type="ECO:0000313" key="2">
    <source>
        <dbReference type="EMBL" id="AUM14898.1"/>
    </source>
</evidence>
<dbReference type="KEGG" id="kak:Kalk_09370"/>
<dbReference type="NCBIfam" id="NF033919">
    <property type="entry name" value="PA2779_fam"/>
    <property type="match status" value="1"/>
</dbReference>
<keyword evidence="1" id="KW-0812">Transmembrane</keyword>